<name>A0AAV7UUL0_PLEWA</name>
<keyword evidence="2" id="KW-1185">Reference proteome</keyword>
<protein>
    <recommendedName>
        <fullName evidence="3">Transposase element L1Md-A101/L1Md-A102/L1Md-A2</fullName>
    </recommendedName>
</protein>
<evidence type="ECO:0000313" key="1">
    <source>
        <dbReference type="EMBL" id="KAJ1191558.1"/>
    </source>
</evidence>
<proteinExistence type="predicted"/>
<dbReference type="AlphaFoldDB" id="A0AAV7UUL0"/>
<dbReference type="Gene3D" id="3.30.70.1820">
    <property type="entry name" value="L1 transposable element, RRM domain"/>
    <property type="match status" value="1"/>
</dbReference>
<reference evidence="1" key="1">
    <citation type="journal article" date="2022" name="bioRxiv">
        <title>Sequencing and chromosome-scale assembly of the giantPleurodeles waltlgenome.</title>
        <authorList>
            <person name="Brown T."/>
            <person name="Elewa A."/>
            <person name="Iarovenko S."/>
            <person name="Subramanian E."/>
            <person name="Araus A.J."/>
            <person name="Petzold A."/>
            <person name="Susuki M."/>
            <person name="Suzuki K.-i.T."/>
            <person name="Hayashi T."/>
            <person name="Toyoda A."/>
            <person name="Oliveira C."/>
            <person name="Osipova E."/>
            <person name="Leigh N.D."/>
            <person name="Simon A."/>
            <person name="Yun M.H."/>
        </authorList>
    </citation>
    <scope>NUCLEOTIDE SEQUENCE</scope>
    <source>
        <strain evidence="1">20211129_DDA</strain>
        <tissue evidence="1">Liver</tissue>
    </source>
</reference>
<sequence length="215" mass="24090">MVSEKVKVAEGSIVELQTEVGSLRKQMVQVNSTVGRLEARLENTEGRSHRNNIHLPGFDKRAEGAKVEGFVESWIKDVLQPAGLSRVFVVERAQRSLVAPPHPGVPPSAIIAQLLNYKDRDCILKAAHESERAFFEKCKIFLYPDYTNKVQTSRKGFMEVKAKLRATNIRYMLLHPACLKVISGGKSYFFYQLRRFGGGSICGTKLLLVGWRGLA</sequence>
<evidence type="ECO:0000313" key="2">
    <source>
        <dbReference type="Proteomes" id="UP001066276"/>
    </source>
</evidence>
<dbReference type="EMBL" id="JANPWB010000004">
    <property type="protein sequence ID" value="KAJ1191558.1"/>
    <property type="molecule type" value="Genomic_DNA"/>
</dbReference>
<evidence type="ECO:0008006" key="3">
    <source>
        <dbReference type="Google" id="ProtNLM"/>
    </source>
</evidence>
<organism evidence="1 2">
    <name type="scientific">Pleurodeles waltl</name>
    <name type="common">Iberian ribbed newt</name>
    <dbReference type="NCBI Taxonomy" id="8319"/>
    <lineage>
        <taxon>Eukaryota</taxon>
        <taxon>Metazoa</taxon>
        <taxon>Chordata</taxon>
        <taxon>Craniata</taxon>
        <taxon>Vertebrata</taxon>
        <taxon>Euteleostomi</taxon>
        <taxon>Amphibia</taxon>
        <taxon>Batrachia</taxon>
        <taxon>Caudata</taxon>
        <taxon>Salamandroidea</taxon>
        <taxon>Salamandridae</taxon>
        <taxon>Pleurodelinae</taxon>
        <taxon>Pleurodeles</taxon>
    </lineage>
</organism>
<comment type="caution">
    <text evidence="1">The sequence shown here is derived from an EMBL/GenBank/DDBJ whole genome shotgun (WGS) entry which is preliminary data.</text>
</comment>
<gene>
    <name evidence="1" type="ORF">NDU88_000874</name>
</gene>
<dbReference type="InterPro" id="IPR004244">
    <property type="entry name" value="Transposase_22"/>
</dbReference>
<dbReference type="PANTHER" id="PTHR11505">
    <property type="entry name" value="L1 TRANSPOSABLE ELEMENT-RELATED"/>
    <property type="match status" value="1"/>
</dbReference>
<dbReference type="Proteomes" id="UP001066276">
    <property type="component" value="Chromosome 2_2"/>
</dbReference>
<accession>A0AAV7UUL0</accession>